<reference evidence="2 3" key="1">
    <citation type="journal article" date="2018" name="Sci. Adv.">
        <title>Multi-heme cytochromes provide a pathway for survival in energy-limited environments.</title>
        <authorList>
            <person name="Deng X."/>
            <person name="Dohmae N."/>
            <person name="Nealson K.H."/>
            <person name="Hashimoto K."/>
            <person name="Okamoto A."/>
        </authorList>
    </citation>
    <scope>NUCLEOTIDE SEQUENCE [LARGE SCALE GENOMIC DNA]</scope>
    <source>
        <strain evidence="2 3">IS5</strain>
    </source>
</reference>
<evidence type="ECO:0000313" key="3">
    <source>
        <dbReference type="Proteomes" id="UP000269883"/>
    </source>
</evidence>
<feature type="domain" description="Phosphoadenosine phosphosulphate reductase" evidence="1">
    <location>
        <begin position="44"/>
        <end position="214"/>
    </location>
</feature>
<dbReference type="EMBL" id="AP017378">
    <property type="protein sequence ID" value="BBD07269.1"/>
    <property type="molecule type" value="Genomic_DNA"/>
</dbReference>
<gene>
    <name evidence="2" type="ORF">DFE_0543</name>
</gene>
<dbReference type="GO" id="GO:0003824">
    <property type="term" value="F:catalytic activity"/>
    <property type="evidence" value="ECO:0007669"/>
    <property type="project" value="InterPro"/>
</dbReference>
<organism evidence="2 3">
    <name type="scientific">Desulfovibrio ferrophilus</name>
    <dbReference type="NCBI Taxonomy" id="241368"/>
    <lineage>
        <taxon>Bacteria</taxon>
        <taxon>Pseudomonadati</taxon>
        <taxon>Thermodesulfobacteriota</taxon>
        <taxon>Desulfovibrionia</taxon>
        <taxon>Desulfovibrionales</taxon>
        <taxon>Desulfovibrionaceae</taxon>
        <taxon>Desulfovibrio</taxon>
    </lineage>
</organism>
<sequence>MENHKRIISELYSPDPGGPTLDGKIAEVVACVDSAIAAVGPDGLAVAWTGGKDSTLVLHLVRERLAELAPGASLRAISIDTGCKFPQVVAFRDALAREWDVQLTIARPEVDMAGYPVAHDKAACCHDLKVLPLNRAIKETGIQLLLTGIRADEHPSRAMRPAVEAVAEPAHLRLHPLLHFSEMDVWSFIMDRGLPVCPLYQQGYRSLGCMPCTVLPGTGQGERSGRDQDKESMMDTLHSLGYF</sequence>
<accession>A0A2Z6AVJ2</accession>
<dbReference type="RefSeq" id="WP_172961607.1">
    <property type="nucleotide sequence ID" value="NZ_AP017378.1"/>
</dbReference>
<dbReference type="PANTHER" id="PTHR43196">
    <property type="entry name" value="SULFATE ADENYLYLTRANSFERASE SUBUNIT 2"/>
    <property type="match status" value="1"/>
</dbReference>
<dbReference type="Proteomes" id="UP000269883">
    <property type="component" value="Chromosome"/>
</dbReference>
<name>A0A2Z6AVJ2_9BACT</name>
<dbReference type="PANTHER" id="PTHR43196:SF1">
    <property type="entry name" value="SULFATE ADENYLYLTRANSFERASE SUBUNIT 2"/>
    <property type="match status" value="1"/>
</dbReference>
<dbReference type="InterPro" id="IPR002500">
    <property type="entry name" value="PAPS_reduct_dom"/>
</dbReference>
<dbReference type="AlphaFoldDB" id="A0A2Z6AVJ2"/>
<evidence type="ECO:0000313" key="2">
    <source>
        <dbReference type="EMBL" id="BBD07269.1"/>
    </source>
</evidence>
<dbReference type="Pfam" id="PF01507">
    <property type="entry name" value="PAPS_reduct"/>
    <property type="match status" value="1"/>
</dbReference>
<dbReference type="Gene3D" id="3.40.50.620">
    <property type="entry name" value="HUPs"/>
    <property type="match status" value="1"/>
</dbReference>
<protein>
    <submittedName>
        <fullName evidence="2">Phosphoadenosine phosphosulfate reductase</fullName>
    </submittedName>
</protein>
<dbReference type="InterPro" id="IPR014729">
    <property type="entry name" value="Rossmann-like_a/b/a_fold"/>
</dbReference>
<evidence type="ECO:0000259" key="1">
    <source>
        <dbReference type="Pfam" id="PF01507"/>
    </source>
</evidence>
<proteinExistence type="predicted"/>
<dbReference type="SUPFAM" id="SSF52402">
    <property type="entry name" value="Adenine nucleotide alpha hydrolases-like"/>
    <property type="match status" value="1"/>
</dbReference>
<dbReference type="KEGG" id="dfl:DFE_0543"/>
<keyword evidence="3" id="KW-1185">Reference proteome</keyword>
<dbReference type="InterPro" id="IPR050128">
    <property type="entry name" value="Sulfate_adenylyltrnsfr_sub2"/>
</dbReference>